<keyword evidence="2" id="KW-1185">Reference proteome</keyword>
<organism evidence="1 2">
    <name type="scientific">Prorocentrum cordatum</name>
    <dbReference type="NCBI Taxonomy" id="2364126"/>
    <lineage>
        <taxon>Eukaryota</taxon>
        <taxon>Sar</taxon>
        <taxon>Alveolata</taxon>
        <taxon>Dinophyceae</taxon>
        <taxon>Prorocentrales</taxon>
        <taxon>Prorocentraceae</taxon>
        <taxon>Prorocentrum</taxon>
    </lineage>
</organism>
<protein>
    <submittedName>
        <fullName evidence="1">Uncharacterized protein</fullName>
    </submittedName>
</protein>
<sequence>MLFETYFIAAARGSRTMRRWRDEFERICSKSGSDYEDYLLRLHLNGIEALNGQFNTCDWAGRSRAHAAVYWAYEKALSFVNSFAPVSHFYVHLCGESFWMGYLRPHVALNSVLGTNGTAPTLQWETHGVCVQDSSETLSKVSAISGWARERVSSFLMTKASKDYDLTATRGIKLRSGDRKAVEELGSCEEGSAICRIQKLVGVTVFPSRLGDGAAHEL</sequence>
<evidence type="ECO:0000313" key="1">
    <source>
        <dbReference type="EMBL" id="CAK0910478.1"/>
    </source>
</evidence>
<comment type="caution">
    <text evidence="1">The sequence shown here is derived from an EMBL/GenBank/DDBJ whole genome shotgun (WGS) entry which is preliminary data.</text>
</comment>
<name>A0ABN9YCI2_9DINO</name>
<dbReference type="EMBL" id="CAUYUJ010022403">
    <property type="protein sequence ID" value="CAK0910478.1"/>
    <property type="molecule type" value="Genomic_DNA"/>
</dbReference>
<accession>A0ABN9YCI2</accession>
<dbReference type="Proteomes" id="UP001189429">
    <property type="component" value="Unassembled WGS sequence"/>
</dbReference>
<proteinExistence type="predicted"/>
<reference evidence="1" key="1">
    <citation type="submission" date="2023-10" db="EMBL/GenBank/DDBJ databases">
        <authorList>
            <person name="Chen Y."/>
            <person name="Shah S."/>
            <person name="Dougan E. K."/>
            <person name="Thang M."/>
            <person name="Chan C."/>
        </authorList>
    </citation>
    <scope>NUCLEOTIDE SEQUENCE [LARGE SCALE GENOMIC DNA]</scope>
</reference>
<gene>
    <name evidence="1" type="ORF">PCOR1329_LOCUS84650</name>
</gene>
<evidence type="ECO:0000313" key="2">
    <source>
        <dbReference type="Proteomes" id="UP001189429"/>
    </source>
</evidence>